<sequence>MSAVATIRTPEQSILLSDGLAVDTSGADPDNFQLTEDRIHSRDCKKVAKINDTVGLLWVGNGVTLVDEFATLAKGRTGREVADELSEFLKLKTDSSLYNEPWYNINVSIACYENGQMWGYSVRSKTPIPLKPTRSPVSTGCYCMAALKDPGKASQELEQRFVSHRATKNVRQSAIAAFTDFVKEDDLLGGEIFCEVINPKTQSKFRKALMN</sequence>
<dbReference type="Proteomes" id="UP000184041">
    <property type="component" value="Unassembled WGS sequence"/>
</dbReference>
<protein>
    <recommendedName>
        <fullName evidence="3">20S proteasome, alpha and beta subunits</fullName>
    </recommendedName>
</protein>
<dbReference type="RefSeq" id="WP_073063267.1">
    <property type="nucleotide sequence ID" value="NZ_FQUS01000009.1"/>
</dbReference>
<dbReference type="EMBL" id="FQUS01000009">
    <property type="protein sequence ID" value="SHF50891.1"/>
    <property type="molecule type" value="Genomic_DNA"/>
</dbReference>
<dbReference type="STRING" id="1194090.SAMN05443144_109134"/>
<dbReference type="AlphaFoldDB" id="A0A1M5C840"/>
<reference evidence="1 2" key="1">
    <citation type="submission" date="2016-11" db="EMBL/GenBank/DDBJ databases">
        <authorList>
            <person name="Jaros S."/>
            <person name="Januszkiewicz K."/>
            <person name="Wedrychowicz H."/>
        </authorList>
    </citation>
    <scope>NUCLEOTIDE SEQUENCE [LARGE SCALE GENOMIC DNA]</scope>
    <source>
        <strain evidence="1 2">DSM 21986</strain>
    </source>
</reference>
<keyword evidence="2" id="KW-1185">Reference proteome</keyword>
<evidence type="ECO:0000313" key="1">
    <source>
        <dbReference type="EMBL" id="SHF50891.1"/>
    </source>
</evidence>
<evidence type="ECO:0008006" key="3">
    <source>
        <dbReference type="Google" id="ProtNLM"/>
    </source>
</evidence>
<name>A0A1M5C840_9BACT</name>
<gene>
    <name evidence="1" type="ORF">SAMN05443144_109134</name>
</gene>
<organism evidence="1 2">
    <name type="scientific">Fodinibius roseus</name>
    <dbReference type="NCBI Taxonomy" id="1194090"/>
    <lineage>
        <taxon>Bacteria</taxon>
        <taxon>Pseudomonadati</taxon>
        <taxon>Balneolota</taxon>
        <taxon>Balneolia</taxon>
        <taxon>Balneolales</taxon>
        <taxon>Balneolaceae</taxon>
        <taxon>Fodinibius</taxon>
    </lineage>
</organism>
<accession>A0A1M5C840</accession>
<proteinExistence type="predicted"/>
<evidence type="ECO:0000313" key="2">
    <source>
        <dbReference type="Proteomes" id="UP000184041"/>
    </source>
</evidence>